<name>A0A9D1PVX0_9BACT</name>
<dbReference type="SMART" id="SM00382">
    <property type="entry name" value="AAA"/>
    <property type="match status" value="2"/>
</dbReference>
<comment type="caution">
    <text evidence="5">The sequence shown here is derived from an EMBL/GenBank/DDBJ whole genome shotgun (WGS) entry which is preliminary data.</text>
</comment>
<gene>
    <name evidence="5" type="ORF">H9894_03285</name>
</gene>
<dbReference type="PROSITE" id="PS00211">
    <property type="entry name" value="ABC_TRANSPORTER_1"/>
    <property type="match status" value="1"/>
</dbReference>
<evidence type="ECO:0000256" key="2">
    <source>
        <dbReference type="ARBA" id="ARBA00022840"/>
    </source>
</evidence>
<dbReference type="SUPFAM" id="SSF52540">
    <property type="entry name" value="P-loop containing nucleoside triphosphate hydrolases"/>
    <property type="match status" value="2"/>
</dbReference>
<protein>
    <submittedName>
        <fullName evidence="5">ATP-binding cassette domain-containing protein</fullName>
    </submittedName>
</protein>
<evidence type="ECO:0000256" key="3">
    <source>
        <dbReference type="SAM" id="MobiDB-lite"/>
    </source>
</evidence>
<proteinExistence type="predicted"/>
<feature type="domain" description="ABC transporter" evidence="4">
    <location>
        <begin position="29"/>
        <end position="258"/>
    </location>
</feature>
<dbReference type="InterPro" id="IPR003593">
    <property type="entry name" value="AAA+_ATPase"/>
</dbReference>
<dbReference type="InterPro" id="IPR027417">
    <property type="entry name" value="P-loop_NTPase"/>
</dbReference>
<feature type="compositionally biased region" description="Basic and acidic residues" evidence="3">
    <location>
        <begin position="14"/>
        <end position="24"/>
    </location>
</feature>
<dbReference type="PANTHER" id="PTHR43038:SF3">
    <property type="entry name" value="ABC TRANSPORTER G FAMILY MEMBER 20 ISOFORM X1"/>
    <property type="match status" value="1"/>
</dbReference>
<dbReference type="PANTHER" id="PTHR43038">
    <property type="entry name" value="ATP-BINDING CASSETTE, SUB-FAMILY H, MEMBER 1"/>
    <property type="match status" value="1"/>
</dbReference>
<dbReference type="InterPro" id="IPR003439">
    <property type="entry name" value="ABC_transporter-like_ATP-bd"/>
</dbReference>
<evidence type="ECO:0000313" key="5">
    <source>
        <dbReference type="EMBL" id="HIW00196.1"/>
    </source>
</evidence>
<keyword evidence="2 5" id="KW-0067">ATP-binding</keyword>
<feature type="domain" description="ABC transporter" evidence="4">
    <location>
        <begin position="350"/>
        <end position="579"/>
    </location>
</feature>
<evidence type="ECO:0000259" key="4">
    <source>
        <dbReference type="PROSITE" id="PS50893"/>
    </source>
</evidence>
<feature type="region of interest" description="Disordered" evidence="3">
    <location>
        <begin position="1"/>
        <end position="24"/>
    </location>
</feature>
<accession>A0A9D1PVX0</accession>
<reference evidence="5" key="1">
    <citation type="journal article" date="2021" name="PeerJ">
        <title>Extensive microbial diversity within the chicken gut microbiome revealed by metagenomics and culture.</title>
        <authorList>
            <person name="Gilroy R."/>
            <person name="Ravi A."/>
            <person name="Getino M."/>
            <person name="Pursley I."/>
            <person name="Horton D.L."/>
            <person name="Alikhan N.F."/>
            <person name="Baker D."/>
            <person name="Gharbi K."/>
            <person name="Hall N."/>
            <person name="Watson M."/>
            <person name="Adriaenssens E.M."/>
            <person name="Foster-Nyarko E."/>
            <person name="Jarju S."/>
            <person name="Secka A."/>
            <person name="Antonio M."/>
            <person name="Oren A."/>
            <person name="Chaudhuri R.R."/>
            <person name="La Ragione R."/>
            <person name="Hildebrand F."/>
            <person name="Pallen M.J."/>
        </authorList>
    </citation>
    <scope>NUCLEOTIDE SEQUENCE</scope>
    <source>
        <strain evidence="5">ChiHecec2B26-446</strain>
    </source>
</reference>
<dbReference type="CDD" id="cd03230">
    <property type="entry name" value="ABC_DR_subfamily_A"/>
    <property type="match status" value="1"/>
</dbReference>
<dbReference type="GO" id="GO:0016887">
    <property type="term" value="F:ATP hydrolysis activity"/>
    <property type="evidence" value="ECO:0007669"/>
    <property type="project" value="InterPro"/>
</dbReference>
<evidence type="ECO:0000256" key="1">
    <source>
        <dbReference type="ARBA" id="ARBA00022741"/>
    </source>
</evidence>
<reference evidence="5" key="2">
    <citation type="submission" date="2021-04" db="EMBL/GenBank/DDBJ databases">
        <authorList>
            <person name="Gilroy R."/>
        </authorList>
    </citation>
    <scope>NUCLEOTIDE SEQUENCE</scope>
    <source>
        <strain evidence="5">ChiHecec2B26-446</strain>
    </source>
</reference>
<evidence type="ECO:0000313" key="6">
    <source>
        <dbReference type="Proteomes" id="UP000886752"/>
    </source>
</evidence>
<dbReference type="EMBL" id="DXHV01000036">
    <property type="protein sequence ID" value="HIW00196.1"/>
    <property type="molecule type" value="Genomic_DNA"/>
</dbReference>
<keyword evidence="1" id="KW-0547">Nucleotide-binding</keyword>
<sequence>MPALLHTGTGPDPGRTDPGRDSQARDTLVRADHVCKSFGARPALQDLTCTLKPGQITGLVGPDAAGKTTFLRLLAGLLRVDAGELSVFGRRPQELLDADPNSIGYMPQKFGLYEDLTVLANLRLHARLRGLNRDEGEALFARLLAFTGLGPFGSRLAGRLSGGMKQKLGIACALLGSPRLLLLDEPGVGVDPLSRRDLWHMVAELADSGMTIVWSTAYLEEAERCPDIIMLDAGRILYAGPPQDFLETVEGQVHLVPGSGDNRADFEHYVREDGIRDVVIQGSSLRLLTAKDCPQALRTTLERTGRTVPPRLEDAYMAALGGINASPSPYARAENRGHKRGGEESLRPAIVARGLTKCFGSFTAARDISFSVRPGEICGLLGPNGAGKSTTFRMLCGLLKPTSGSCEVAGIDLLSSSSAARANMGYMAQKFSLYPDIPVAANIRLFADLYGLDKATRTQRTQLLAEALGLEDHLSSITETLPLGLKQRLALLCATLHNPAVLFLDEPTSGVDVRTRRDFWKHILAMTETGTAVLVTTHCMDEAEYCDTICLIYQGAMIHYGTPEALKRECCGEARGLDPTLEDPTLEDAFIAAIQRWHADHEE</sequence>
<dbReference type="Pfam" id="PF00005">
    <property type="entry name" value="ABC_tran"/>
    <property type="match status" value="2"/>
</dbReference>
<dbReference type="PROSITE" id="PS50893">
    <property type="entry name" value="ABC_TRANSPORTER_2"/>
    <property type="match status" value="2"/>
</dbReference>
<dbReference type="AlphaFoldDB" id="A0A9D1PVX0"/>
<organism evidence="5 6">
    <name type="scientific">Candidatus Desulfovibrio intestinipullorum</name>
    <dbReference type="NCBI Taxonomy" id="2838536"/>
    <lineage>
        <taxon>Bacteria</taxon>
        <taxon>Pseudomonadati</taxon>
        <taxon>Thermodesulfobacteriota</taxon>
        <taxon>Desulfovibrionia</taxon>
        <taxon>Desulfovibrionales</taxon>
        <taxon>Desulfovibrionaceae</taxon>
        <taxon>Desulfovibrio</taxon>
    </lineage>
</organism>
<dbReference type="InterPro" id="IPR017871">
    <property type="entry name" value="ABC_transporter-like_CS"/>
</dbReference>
<dbReference type="Gene3D" id="3.40.50.300">
    <property type="entry name" value="P-loop containing nucleotide triphosphate hydrolases"/>
    <property type="match status" value="2"/>
</dbReference>
<dbReference type="Proteomes" id="UP000886752">
    <property type="component" value="Unassembled WGS sequence"/>
</dbReference>
<dbReference type="GO" id="GO:0005524">
    <property type="term" value="F:ATP binding"/>
    <property type="evidence" value="ECO:0007669"/>
    <property type="project" value="UniProtKB-KW"/>
</dbReference>